<organism evidence="1 2">
    <name type="scientific">Opisthorchis viverrini</name>
    <name type="common">Southeast Asian liver fluke</name>
    <dbReference type="NCBI Taxonomy" id="6198"/>
    <lineage>
        <taxon>Eukaryota</taxon>
        <taxon>Metazoa</taxon>
        <taxon>Spiralia</taxon>
        <taxon>Lophotrochozoa</taxon>
        <taxon>Platyhelminthes</taxon>
        <taxon>Trematoda</taxon>
        <taxon>Digenea</taxon>
        <taxon>Opisthorchiida</taxon>
        <taxon>Opisthorchiata</taxon>
        <taxon>Opisthorchiidae</taxon>
        <taxon>Opisthorchis</taxon>
    </lineage>
</organism>
<dbReference type="AlphaFoldDB" id="A0A074ZK51"/>
<dbReference type="GeneID" id="20319498"/>
<dbReference type="Proteomes" id="UP000054324">
    <property type="component" value="Unassembled WGS sequence"/>
</dbReference>
<dbReference type="KEGG" id="ovi:T265_05316"/>
<name>A0A074ZK51_OPIVI</name>
<accession>A0A074ZK51</accession>
<evidence type="ECO:0000313" key="2">
    <source>
        <dbReference type="Proteomes" id="UP000054324"/>
    </source>
</evidence>
<evidence type="ECO:0000313" key="1">
    <source>
        <dbReference type="EMBL" id="KER27683.1"/>
    </source>
</evidence>
<dbReference type="EMBL" id="KL596717">
    <property type="protein sequence ID" value="KER27683.1"/>
    <property type="molecule type" value="Genomic_DNA"/>
</dbReference>
<keyword evidence="2" id="KW-1185">Reference proteome</keyword>
<sequence>MASNETDLHIRVRSAIRRAVHEKQPLQLQPFYLELCPKYKSFDKPLNTVTTLGVSEWHLASWQRSECKLPVINVALMPPEHTEISSHCQQSNLLILRLPIPHNVRLYQEKFCNQLMERQFNGYQVIGCHVAELGENRLQLIYVSTYWVQLSVPAEIDVVLDLVVQLNSGLSKCRYNAYAVRDNAHEDRVYK</sequence>
<reference evidence="1 2" key="1">
    <citation type="submission" date="2013-11" db="EMBL/GenBank/DDBJ databases">
        <title>Opisthorchis viverrini - life in the bile duct.</title>
        <authorList>
            <person name="Young N.D."/>
            <person name="Nagarajan N."/>
            <person name="Lin S.J."/>
            <person name="Korhonen P.K."/>
            <person name="Jex A.R."/>
            <person name="Hall R.S."/>
            <person name="Safavi-Hemami H."/>
            <person name="Kaewkong W."/>
            <person name="Bertrand D."/>
            <person name="Gao S."/>
            <person name="Seet Q."/>
            <person name="Wongkham S."/>
            <person name="Teh B.T."/>
            <person name="Wongkham C."/>
            <person name="Intapan P.M."/>
            <person name="Maleewong W."/>
            <person name="Yang X."/>
            <person name="Hu M."/>
            <person name="Wang Z."/>
            <person name="Hofmann A."/>
            <person name="Sternberg P.W."/>
            <person name="Tan P."/>
            <person name="Wang J."/>
            <person name="Gasser R.B."/>
        </authorList>
    </citation>
    <scope>NUCLEOTIDE SEQUENCE [LARGE SCALE GENOMIC DNA]</scope>
</reference>
<proteinExistence type="predicted"/>
<gene>
    <name evidence="1" type="ORF">T265_05316</name>
</gene>
<dbReference type="RefSeq" id="XP_009168563.1">
    <property type="nucleotide sequence ID" value="XM_009170299.1"/>
</dbReference>
<dbReference type="OrthoDB" id="10294970at2759"/>
<dbReference type="CTD" id="20319498"/>
<protein>
    <submittedName>
        <fullName evidence="1">Uncharacterized protein</fullName>
    </submittedName>
</protein>